<gene>
    <name evidence="1" type="ordered locus">mru_1664</name>
</gene>
<proteinExistence type="predicted"/>
<dbReference type="PATRIC" id="fig|634498.28.peg.1664"/>
<dbReference type="AlphaFoldDB" id="D3DYW4"/>
<organism evidence="1 2">
    <name type="scientific">Methanobrevibacter ruminantium (strain ATCC 35063 / DSM 1093 / JCM 13430 / OCM 146 / M1)</name>
    <name type="common">Methanobacterium ruminantium</name>
    <dbReference type="NCBI Taxonomy" id="634498"/>
    <lineage>
        <taxon>Archaea</taxon>
        <taxon>Methanobacteriati</taxon>
        <taxon>Methanobacteriota</taxon>
        <taxon>Methanomada group</taxon>
        <taxon>Methanobacteria</taxon>
        <taxon>Methanobacteriales</taxon>
        <taxon>Methanobacteriaceae</taxon>
        <taxon>Methanobrevibacter</taxon>
    </lineage>
</organism>
<evidence type="ECO:0000313" key="2">
    <source>
        <dbReference type="Proteomes" id="UP000008680"/>
    </source>
</evidence>
<sequence>MFYIEGENIKYEILPYKKGKKVIIYLKKTENGFVRKNKCFGTHYLEQIFDYNNKLLKETIYENPNFVDLTNFPIDLDYD</sequence>
<dbReference type="HOGENOM" id="CLU_2597784_0_0_2"/>
<reference evidence="1 2" key="1">
    <citation type="journal article" date="2010" name="PLoS ONE">
        <title>The genome sequence of the rumen methanogen Methanobrevibacter ruminantium reveals new possibilities for controlling ruminant methane emissions.</title>
        <authorList>
            <person name="Leahy S.C."/>
            <person name="Kelly W.J."/>
            <person name="Altermann E."/>
            <person name="Ronimus R.S."/>
            <person name="Yeoman C.J."/>
            <person name="Pacheco D.M."/>
            <person name="Li D."/>
            <person name="Kong Z."/>
            <person name="McTavish S."/>
            <person name="Sang C."/>
            <person name="Lambie S.C."/>
            <person name="Janssen P.H."/>
            <person name="Dey D."/>
            <person name="Attwood G.T."/>
        </authorList>
    </citation>
    <scope>NUCLEOTIDE SEQUENCE [LARGE SCALE GENOMIC DNA]</scope>
    <source>
        <strain evidence="2">ATCC 35063 / DSM 1093 / JCM 13430 / OCM 146 / M1</strain>
    </source>
</reference>
<keyword evidence="2" id="KW-1185">Reference proteome</keyword>
<dbReference type="STRING" id="634498.mru_1664"/>
<dbReference type="KEGG" id="mru:mru_1664"/>
<dbReference type="Proteomes" id="UP000008680">
    <property type="component" value="Chromosome"/>
</dbReference>
<dbReference type="RefSeq" id="WP_012956462.1">
    <property type="nucleotide sequence ID" value="NC_013790.1"/>
</dbReference>
<evidence type="ECO:0000313" key="1">
    <source>
        <dbReference type="EMBL" id="ADC47514.1"/>
    </source>
</evidence>
<protein>
    <submittedName>
        <fullName evidence="1">Uncharacterized protein</fullName>
    </submittedName>
</protein>
<dbReference type="GeneID" id="8771326"/>
<name>D3DYW4_METRM</name>
<accession>D3DYW4</accession>
<dbReference type="EMBL" id="CP001719">
    <property type="protein sequence ID" value="ADC47514.1"/>
    <property type="molecule type" value="Genomic_DNA"/>
</dbReference>